<dbReference type="EMBL" id="CP050530">
    <property type="protein sequence ID" value="QMV46763.1"/>
    <property type="molecule type" value="Genomic_DNA"/>
</dbReference>
<reference evidence="1 2" key="1">
    <citation type="journal article" date="2020" name="Mol. Biol. Evol.">
        <title>Life and death of selfish genes: comparative genomics reveals the dynamic evolution of cytoplasmic incompatibility.</title>
        <authorList>
            <person name="Martinez J."/>
            <person name="Klasson L."/>
            <person name="Welch J."/>
            <person name="Jiggins F.M."/>
        </authorList>
    </citation>
    <scope>NUCLEOTIDE SEQUENCE [LARGE SCALE GENOMIC DNA]</scope>
    <source>
        <strain evidence="1">WNik</strain>
    </source>
</reference>
<dbReference type="RefSeq" id="WP_182183682.1">
    <property type="nucleotide sequence ID" value="NZ_CP050530.1"/>
</dbReference>
<gene>
    <name evidence="1" type="ORF">HC356_01205</name>
</gene>
<name>A0A7G5CC29_WOLPI</name>
<organism evidence="1 2">
    <name type="scientific">Wolbachia pipientis</name>
    <dbReference type="NCBI Taxonomy" id="955"/>
    <lineage>
        <taxon>Bacteria</taxon>
        <taxon>Pseudomonadati</taxon>
        <taxon>Pseudomonadota</taxon>
        <taxon>Alphaproteobacteria</taxon>
        <taxon>Rickettsiales</taxon>
        <taxon>Anaplasmataceae</taxon>
        <taxon>Wolbachieae</taxon>
        <taxon>Wolbachia</taxon>
    </lineage>
</organism>
<proteinExistence type="predicted"/>
<evidence type="ECO:0000313" key="2">
    <source>
        <dbReference type="Proteomes" id="UP000515596"/>
    </source>
</evidence>
<dbReference type="Proteomes" id="UP000515596">
    <property type="component" value="Chromosome"/>
</dbReference>
<evidence type="ECO:0000313" key="1">
    <source>
        <dbReference type="EMBL" id="QMV46763.1"/>
    </source>
</evidence>
<accession>A0A7G5CC29</accession>
<protein>
    <submittedName>
        <fullName evidence="1">Uncharacterized protein</fullName>
    </submittedName>
</protein>
<dbReference type="AlphaFoldDB" id="A0A7G5CC29"/>
<sequence>MKYPQDSIIESVKILNNEKAKKLNLKVGILQIGESIVRIEGTKGGISIYLSPSKKDGNKIEVKVDEESEARLNKLKAEKKSLGENCLLGASNKEKSC</sequence>